<evidence type="ECO:0000313" key="4">
    <source>
        <dbReference type="Proteomes" id="UP000676967"/>
    </source>
</evidence>
<feature type="transmembrane region" description="Helical" evidence="2">
    <location>
        <begin position="269"/>
        <end position="286"/>
    </location>
</feature>
<sequence length="549" mass="57895">MAEETGKVETERPRVVSVAGLLLLMLPLIGVIGVVLGMIAVSMAQDNAARLVTELGAEGVTDARKLVDTMISGMWLQTGGTILVRLLQAIAMAVLAFFVLRGSRAARITVFVLAGLSVLAVICVGVLTGVLQKLRGDLDRLSQRAGFRAINETDVLPGWFQPVNYALLGLSVAMILAAVVLLTRPAANAYFHRGRPAPQPPPLPGGPPPQPPSSESPDGPPPPGGSLAGDPQQSPPPDAGSVPRPVGEQAAAEPAPAGSGGSPAFIRRAAVVLVVVIALVGVFFTVRGTHGIPRPPTAVPAVPTLPPDKPHDVVYVVEIFGPSSAGMMSYSKAEGVSATESIPDNLPAYSGTSRFSSSLGVTVFMTASVSPARDFPASAIIPKMRCSIHVDGVISAIETGSGFCTAMFRLDDFTGVPIVPTRDPSSVPDNGCGYVDNFQVADVVADATGHKRRVPRVVVKPNGYCNYEFAARDNYVRVKWNAGRKLNPAPGEKIIMVDDVRAIWNAEDKGMQFEFPSGVLWLQADMPVSDKVAQRIVVDLFDFARPLVR</sequence>
<gene>
    <name evidence="3" type="ORF">Aiant_02750</name>
</gene>
<keyword evidence="2" id="KW-0812">Transmembrane</keyword>
<feature type="transmembrane region" description="Helical" evidence="2">
    <location>
        <begin position="21"/>
        <end position="44"/>
    </location>
</feature>
<organism evidence="3 4">
    <name type="scientific">Actinoplanes ianthinogenes</name>
    <dbReference type="NCBI Taxonomy" id="122358"/>
    <lineage>
        <taxon>Bacteria</taxon>
        <taxon>Bacillati</taxon>
        <taxon>Actinomycetota</taxon>
        <taxon>Actinomycetes</taxon>
        <taxon>Micromonosporales</taxon>
        <taxon>Micromonosporaceae</taxon>
        <taxon>Actinoplanes</taxon>
    </lineage>
</organism>
<proteinExistence type="predicted"/>
<evidence type="ECO:0000256" key="1">
    <source>
        <dbReference type="SAM" id="MobiDB-lite"/>
    </source>
</evidence>
<dbReference type="Proteomes" id="UP000676967">
    <property type="component" value="Chromosome"/>
</dbReference>
<keyword evidence="4" id="KW-1185">Reference proteome</keyword>
<protein>
    <submittedName>
        <fullName evidence="3">Uncharacterized protein</fullName>
    </submittedName>
</protein>
<feature type="transmembrane region" description="Helical" evidence="2">
    <location>
        <begin position="82"/>
        <end position="101"/>
    </location>
</feature>
<accession>A0ABM7LK41</accession>
<keyword evidence="2" id="KW-0472">Membrane</keyword>
<evidence type="ECO:0000313" key="3">
    <source>
        <dbReference type="EMBL" id="BCJ39618.1"/>
    </source>
</evidence>
<keyword evidence="2" id="KW-1133">Transmembrane helix</keyword>
<feature type="transmembrane region" description="Helical" evidence="2">
    <location>
        <begin position="108"/>
        <end position="131"/>
    </location>
</feature>
<feature type="compositionally biased region" description="Pro residues" evidence="1">
    <location>
        <begin position="197"/>
        <end position="224"/>
    </location>
</feature>
<dbReference type="EMBL" id="AP023356">
    <property type="protein sequence ID" value="BCJ39618.1"/>
    <property type="molecule type" value="Genomic_DNA"/>
</dbReference>
<feature type="region of interest" description="Disordered" evidence="1">
    <location>
        <begin position="192"/>
        <end position="261"/>
    </location>
</feature>
<evidence type="ECO:0000256" key="2">
    <source>
        <dbReference type="SAM" id="Phobius"/>
    </source>
</evidence>
<feature type="transmembrane region" description="Helical" evidence="2">
    <location>
        <begin position="165"/>
        <end position="183"/>
    </location>
</feature>
<feature type="compositionally biased region" description="Low complexity" evidence="1">
    <location>
        <begin position="245"/>
        <end position="261"/>
    </location>
</feature>
<name>A0ABM7LK41_9ACTN</name>
<dbReference type="RefSeq" id="WP_189335684.1">
    <property type="nucleotide sequence ID" value="NZ_AP023356.1"/>
</dbReference>
<reference evidence="3 4" key="1">
    <citation type="submission" date="2020-08" db="EMBL/GenBank/DDBJ databases">
        <title>Whole genome shotgun sequence of Actinoplanes ianthinogenes NBRC 13996.</title>
        <authorList>
            <person name="Komaki H."/>
            <person name="Tamura T."/>
        </authorList>
    </citation>
    <scope>NUCLEOTIDE SEQUENCE [LARGE SCALE GENOMIC DNA]</scope>
    <source>
        <strain evidence="3 4">NBRC 13996</strain>
    </source>
</reference>